<comment type="caution">
    <text evidence="2">The sequence shown here is derived from an EMBL/GenBank/DDBJ whole genome shotgun (WGS) entry which is preliminary data.</text>
</comment>
<dbReference type="EMBL" id="SRRH01000153">
    <property type="protein sequence ID" value="KAG6297247.1"/>
    <property type="molecule type" value="Genomic_DNA"/>
</dbReference>
<accession>A0A9P7QH89</accession>
<evidence type="ECO:0000313" key="2">
    <source>
        <dbReference type="EMBL" id="KAG6297247.1"/>
    </source>
</evidence>
<proteinExistence type="predicted"/>
<keyword evidence="3" id="KW-1185">Reference proteome</keyword>
<dbReference type="Proteomes" id="UP000707071">
    <property type="component" value="Unassembled WGS sequence"/>
</dbReference>
<reference evidence="2 3" key="1">
    <citation type="journal article" date="2020" name="bioRxiv">
        <title>Whole genome comparisons of ergot fungi reveals the divergence and evolution of species within the genus Claviceps are the result of varying mechanisms driving genome evolution and host range expansion.</title>
        <authorList>
            <person name="Wyka S.A."/>
            <person name="Mondo S.J."/>
            <person name="Liu M."/>
            <person name="Dettman J."/>
            <person name="Nalam V."/>
            <person name="Broders K.D."/>
        </authorList>
    </citation>
    <scope>NUCLEOTIDE SEQUENCE [LARGE SCALE GENOMIC DNA]</scope>
    <source>
        <strain evidence="2 3">Clav52</strain>
    </source>
</reference>
<name>A0A9P7QH89_9HYPO</name>
<gene>
    <name evidence="2" type="ORF">E4U09_001436</name>
</gene>
<evidence type="ECO:0000313" key="3">
    <source>
        <dbReference type="Proteomes" id="UP000707071"/>
    </source>
</evidence>
<evidence type="ECO:0000256" key="1">
    <source>
        <dbReference type="SAM" id="MobiDB-lite"/>
    </source>
</evidence>
<organism evidence="2 3">
    <name type="scientific">Claviceps aff. purpurea</name>
    <dbReference type="NCBI Taxonomy" id="1967640"/>
    <lineage>
        <taxon>Eukaryota</taxon>
        <taxon>Fungi</taxon>
        <taxon>Dikarya</taxon>
        <taxon>Ascomycota</taxon>
        <taxon>Pezizomycotina</taxon>
        <taxon>Sordariomycetes</taxon>
        <taxon>Hypocreomycetidae</taxon>
        <taxon>Hypocreales</taxon>
        <taxon>Clavicipitaceae</taxon>
        <taxon>Claviceps</taxon>
    </lineage>
</organism>
<sequence>MYGLLPHKLDPSSSPSPSSQSSPESGLSRLKRLAKPIPRPPSSNLTTLVMQFALLVLHTIVSLAKCTTLLESGIRFGHADTTSRLHLRGDALPCDEAATDVPRVSTAQTTHVSILPSITASTGTPSPVARISADDPSVADEDADTLNLDLVVPPDETAAPALGANFRHGSCLAAVVFIVAALMLL</sequence>
<feature type="region of interest" description="Disordered" evidence="1">
    <location>
        <begin position="1"/>
        <end position="28"/>
    </location>
</feature>
<dbReference type="AlphaFoldDB" id="A0A9P7QH89"/>
<protein>
    <submittedName>
        <fullName evidence="2">Uncharacterized protein</fullName>
    </submittedName>
</protein>